<organism evidence="1 2">
    <name type="scientific">Actinomycetospora endophytica</name>
    <dbReference type="NCBI Taxonomy" id="2291215"/>
    <lineage>
        <taxon>Bacteria</taxon>
        <taxon>Bacillati</taxon>
        <taxon>Actinomycetota</taxon>
        <taxon>Actinomycetes</taxon>
        <taxon>Pseudonocardiales</taxon>
        <taxon>Pseudonocardiaceae</taxon>
        <taxon>Actinomycetospora</taxon>
    </lineage>
</organism>
<reference evidence="1 2" key="1">
    <citation type="submission" date="2021-11" db="EMBL/GenBank/DDBJ databases">
        <title>Draft genome sequence of Actinomycetospora sp. SF1 isolated from the rhizosphere soil.</title>
        <authorList>
            <person name="Duangmal K."/>
            <person name="Chantavorakit T."/>
        </authorList>
    </citation>
    <scope>NUCLEOTIDE SEQUENCE [LARGE SCALE GENOMIC DNA]</scope>
    <source>
        <strain evidence="1 2">TBRC 5722</strain>
    </source>
</reference>
<evidence type="ECO:0000313" key="2">
    <source>
        <dbReference type="Proteomes" id="UP001199469"/>
    </source>
</evidence>
<accession>A0ABS8P964</accession>
<sequence length="129" mass="13126">MSGVNGSAARALSVVRVLIGLSTWVAPVRASRVFGLDVSTEASAPLWLRLGGTRDVALATLPHAGDDDARRRGLRTGQACDGADLLAVLLAWRAGRMPAGSAAIFGAASTACLVLGSVALDDHAHLGGR</sequence>
<dbReference type="RefSeq" id="WP_230735259.1">
    <property type="nucleotide sequence ID" value="NZ_JAJNDB010000003.1"/>
</dbReference>
<evidence type="ECO:0000313" key="1">
    <source>
        <dbReference type="EMBL" id="MCD2194804.1"/>
    </source>
</evidence>
<dbReference type="Proteomes" id="UP001199469">
    <property type="component" value="Unassembled WGS sequence"/>
</dbReference>
<dbReference type="EMBL" id="JAJNDB010000003">
    <property type="protein sequence ID" value="MCD2194804.1"/>
    <property type="molecule type" value="Genomic_DNA"/>
</dbReference>
<proteinExistence type="predicted"/>
<protein>
    <submittedName>
        <fullName evidence="1">Uncharacterized protein</fullName>
    </submittedName>
</protein>
<name>A0ABS8P964_9PSEU</name>
<comment type="caution">
    <text evidence="1">The sequence shown here is derived from an EMBL/GenBank/DDBJ whole genome shotgun (WGS) entry which is preliminary data.</text>
</comment>
<keyword evidence="2" id="KW-1185">Reference proteome</keyword>
<gene>
    <name evidence="1" type="ORF">LQ327_15640</name>
</gene>